<name>A0ABP5L9R9_9ACTN</name>
<feature type="compositionally biased region" description="Basic and acidic residues" evidence="1">
    <location>
        <begin position="86"/>
        <end position="103"/>
    </location>
</feature>
<dbReference type="Pfam" id="PF12277">
    <property type="entry name" value="DUF3618"/>
    <property type="match status" value="1"/>
</dbReference>
<feature type="region of interest" description="Disordered" evidence="1">
    <location>
        <begin position="1"/>
        <end position="106"/>
    </location>
</feature>
<proteinExistence type="predicted"/>
<feature type="compositionally biased region" description="Low complexity" evidence="1">
    <location>
        <begin position="29"/>
        <end position="47"/>
    </location>
</feature>
<keyword evidence="2" id="KW-0812">Transmembrane</keyword>
<protein>
    <recommendedName>
        <fullName evidence="5">DUF3618 domain-containing protein</fullName>
    </recommendedName>
</protein>
<feature type="transmembrane region" description="Helical" evidence="2">
    <location>
        <begin position="161"/>
        <end position="178"/>
    </location>
</feature>
<evidence type="ECO:0000256" key="1">
    <source>
        <dbReference type="SAM" id="MobiDB-lite"/>
    </source>
</evidence>
<evidence type="ECO:0000313" key="3">
    <source>
        <dbReference type="EMBL" id="GAA2143863.1"/>
    </source>
</evidence>
<reference evidence="4" key="1">
    <citation type="journal article" date="2019" name="Int. J. Syst. Evol. Microbiol.">
        <title>The Global Catalogue of Microorganisms (GCM) 10K type strain sequencing project: providing services to taxonomists for standard genome sequencing and annotation.</title>
        <authorList>
            <consortium name="The Broad Institute Genomics Platform"/>
            <consortium name="The Broad Institute Genome Sequencing Center for Infectious Disease"/>
            <person name="Wu L."/>
            <person name="Ma J."/>
        </authorList>
    </citation>
    <scope>NUCLEOTIDE SEQUENCE [LARGE SCALE GENOMIC DNA]</scope>
    <source>
        <strain evidence="4">JCM 13850</strain>
    </source>
</reference>
<keyword evidence="4" id="KW-1185">Reference proteome</keyword>
<evidence type="ECO:0000256" key="2">
    <source>
        <dbReference type="SAM" id="Phobius"/>
    </source>
</evidence>
<accession>A0ABP5L9R9</accession>
<keyword evidence="2" id="KW-0472">Membrane</keyword>
<evidence type="ECO:0008006" key="5">
    <source>
        <dbReference type="Google" id="ProtNLM"/>
    </source>
</evidence>
<dbReference type="RefSeq" id="WP_344269828.1">
    <property type="nucleotide sequence ID" value="NZ_BAAAMR010000037.1"/>
</dbReference>
<feature type="region of interest" description="Disordered" evidence="1">
    <location>
        <begin position="128"/>
        <end position="156"/>
    </location>
</feature>
<dbReference type="Proteomes" id="UP001501020">
    <property type="component" value="Unassembled WGS sequence"/>
</dbReference>
<organism evidence="3 4">
    <name type="scientific">Actinomadura napierensis</name>
    <dbReference type="NCBI Taxonomy" id="267854"/>
    <lineage>
        <taxon>Bacteria</taxon>
        <taxon>Bacillati</taxon>
        <taxon>Actinomycetota</taxon>
        <taxon>Actinomycetes</taxon>
        <taxon>Streptosporangiales</taxon>
        <taxon>Thermomonosporaceae</taxon>
        <taxon>Actinomadura</taxon>
    </lineage>
</organism>
<feature type="region of interest" description="Disordered" evidence="1">
    <location>
        <begin position="225"/>
        <end position="263"/>
    </location>
</feature>
<keyword evidence="2" id="KW-1133">Transmembrane helix</keyword>
<gene>
    <name evidence="3" type="ORF">GCM10009727_43180</name>
</gene>
<dbReference type="InterPro" id="IPR022062">
    <property type="entry name" value="DUF3618"/>
</dbReference>
<comment type="caution">
    <text evidence="3">The sequence shown here is derived from an EMBL/GenBank/DDBJ whole genome shotgun (WGS) entry which is preliminary data.</text>
</comment>
<evidence type="ECO:0000313" key="4">
    <source>
        <dbReference type="Proteomes" id="UP001501020"/>
    </source>
</evidence>
<feature type="compositionally biased region" description="Polar residues" evidence="1">
    <location>
        <begin position="1"/>
        <end position="11"/>
    </location>
</feature>
<feature type="compositionally biased region" description="Basic and acidic residues" evidence="1">
    <location>
        <begin position="236"/>
        <end position="250"/>
    </location>
</feature>
<feature type="compositionally biased region" description="Basic and acidic residues" evidence="1">
    <location>
        <begin position="133"/>
        <end position="147"/>
    </location>
</feature>
<dbReference type="EMBL" id="BAAAMR010000037">
    <property type="protein sequence ID" value="GAA2143863.1"/>
    <property type="molecule type" value="Genomic_DNA"/>
</dbReference>
<sequence length="288" mass="30494">MTDDTASSDTRGNAADDRTTTSRGGGSGKARSGRQASAATGTKAAAAEPKDGHETGQDESPEELQAGVERTRQALGDTVEALAAKADVRTRAKQKAEQVKQRATETVQQRWHQARDAAGDVKVGAVARQAQDQAKDKTARVATKAREASASPDARTAARRGAIAGGALLAVGLAVALVRRRRARNVPSPTKWQRVAQTAPQIAQQATTQVRDKATELGTAAQRKFQDSDLPAQIADRSRETASRLAEQSRRAAAAPETPPRLQGAAVTAAVLMAAGWIRRRRTARQSR</sequence>